<reference evidence="1" key="1">
    <citation type="submission" date="2020-01" db="EMBL/GenBank/DDBJ databases">
        <title>Development of genomics and gene disruption for Polysphondylium violaceum indicates a role for the polyketide synthase stlB in stalk morphogenesis.</title>
        <authorList>
            <person name="Narita B."/>
            <person name="Kawabe Y."/>
            <person name="Kin K."/>
            <person name="Saito T."/>
            <person name="Gibbs R."/>
            <person name="Kuspa A."/>
            <person name="Muzny D."/>
            <person name="Queller D."/>
            <person name="Richards S."/>
            <person name="Strassman J."/>
            <person name="Sucgang R."/>
            <person name="Worley K."/>
            <person name="Schaap P."/>
        </authorList>
    </citation>
    <scope>NUCLEOTIDE SEQUENCE</scope>
    <source>
        <strain evidence="1">QSvi11</strain>
    </source>
</reference>
<protein>
    <submittedName>
        <fullName evidence="1">Uncharacterized protein</fullName>
    </submittedName>
</protein>
<accession>A0A8J4Q8K3</accession>
<proteinExistence type="predicted"/>
<dbReference type="EMBL" id="AJWJ01000049">
    <property type="protein sequence ID" value="KAF2076781.1"/>
    <property type="molecule type" value="Genomic_DNA"/>
</dbReference>
<evidence type="ECO:0000313" key="2">
    <source>
        <dbReference type="Proteomes" id="UP000695562"/>
    </source>
</evidence>
<organism evidence="1 2">
    <name type="scientific">Polysphondylium violaceum</name>
    <dbReference type="NCBI Taxonomy" id="133409"/>
    <lineage>
        <taxon>Eukaryota</taxon>
        <taxon>Amoebozoa</taxon>
        <taxon>Evosea</taxon>
        <taxon>Eumycetozoa</taxon>
        <taxon>Dictyostelia</taxon>
        <taxon>Dictyosteliales</taxon>
        <taxon>Dictyosteliaceae</taxon>
        <taxon>Polysphondylium</taxon>
    </lineage>
</organism>
<sequence length="294" mass="33725">MFTQTPYDIIKLDYQTSYNRDIVNKLIEQRKKNEKRGIENIAKRCIKFSITNFNTDIYKLLGSDTSKFSIGNSCMHVEKPKIDILNWISQREGHIDYQTLLPGLLINLSSNCWVESSIRFLIDRILVANLPNTWISKQQEILTLDGSDVRGPLDYVLYDSVGNASGIILVKKYFSDPSTLDSKLNDKQVEIAIRIQLQTILMMRSKHDQFDSDKIHSTQSCLVVPIVWGLVTNGKTWSFYSLDGMNQFYLLEQLYLDTPLSCGQDFKSILITLSKLFKDNQLELCLWNLLSGSG</sequence>
<comment type="caution">
    <text evidence="1">The sequence shown here is derived from an EMBL/GenBank/DDBJ whole genome shotgun (WGS) entry which is preliminary data.</text>
</comment>
<evidence type="ECO:0000313" key="1">
    <source>
        <dbReference type="EMBL" id="KAF2076781.1"/>
    </source>
</evidence>
<keyword evidence="2" id="KW-1185">Reference proteome</keyword>
<dbReference type="Proteomes" id="UP000695562">
    <property type="component" value="Unassembled WGS sequence"/>
</dbReference>
<name>A0A8J4Q8K3_9MYCE</name>
<gene>
    <name evidence="1" type="ORF">CYY_001908</name>
</gene>
<dbReference type="AlphaFoldDB" id="A0A8J4Q8K3"/>